<evidence type="ECO:0000256" key="2">
    <source>
        <dbReference type="SAM" id="SignalP"/>
    </source>
</evidence>
<dbReference type="InterPro" id="IPR033121">
    <property type="entry name" value="PEPTIDASE_A1"/>
</dbReference>
<name>A0A4R0RPZ4_9APHY</name>
<comment type="similarity">
    <text evidence="1">Belongs to the peptidase A1 family.</text>
</comment>
<dbReference type="EMBL" id="RWJN01000072">
    <property type="protein sequence ID" value="TCD68235.1"/>
    <property type="molecule type" value="Genomic_DNA"/>
</dbReference>
<feature type="signal peptide" evidence="2">
    <location>
        <begin position="1"/>
        <end position="20"/>
    </location>
</feature>
<feature type="domain" description="Peptidase A1" evidence="3">
    <location>
        <begin position="44"/>
        <end position="379"/>
    </location>
</feature>
<keyword evidence="5" id="KW-1185">Reference proteome</keyword>
<dbReference type="GO" id="GO:0006508">
    <property type="term" value="P:proteolysis"/>
    <property type="evidence" value="ECO:0007669"/>
    <property type="project" value="InterPro"/>
</dbReference>
<evidence type="ECO:0000259" key="3">
    <source>
        <dbReference type="PROSITE" id="PS51767"/>
    </source>
</evidence>
<dbReference type="InterPro" id="IPR001461">
    <property type="entry name" value="Aspartic_peptidase_A1"/>
</dbReference>
<accession>A0A4R0RPZ4</accession>
<dbReference type="CDD" id="cd05471">
    <property type="entry name" value="pepsin_like"/>
    <property type="match status" value="1"/>
</dbReference>
<evidence type="ECO:0000313" key="5">
    <source>
        <dbReference type="Proteomes" id="UP000292702"/>
    </source>
</evidence>
<dbReference type="GO" id="GO:0004190">
    <property type="term" value="F:aspartic-type endopeptidase activity"/>
    <property type="evidence" value="ECO:0007669"/>
    <property type="project" value="InterPro"/>
</dbReference>
<dbReference type="InterPro" id="IPR021109">
    <property type="entry name" value="Peptidase_aspartic_dom_sf"/>
</dbReference>
<dbReference type="Proteomes" id="UP000292702">
    <property type="component" value="Unassembled WGS sequence"/>
</dbReference>
<dbReference type="PANTHER" id="PTHR47966">
    <property type="entry name" value="BETA-SITE APP-CLEAVING ENZYME, ISOFORM A-RELATED"/>
    <property type="match status" value="1"/>
</dbReference>
<comment type="caution">
    <text evidence="4">The sequence shown here is derived from an EMBL/GenBank/DDBJ whole genome shotgun (WGS) entry which is preliminary data.</text>
</comment>
<sequence length="456" mass="49281">MLSLMLKTALVLAIVHTVHSASPSWVSLNVSVPPFLQELDYNFNLVDVLVGTPPQLLSLPIDMQGDILTVYSNDCQFCGGTTFYDPSQSSTSTNVNRSLNGTSTINGTWMTDTVSLGGVVETDSISLAMVEMLSTGYDGLRVTNGGFGFLADTPRNTSVNRFIPALYQSGQLFNPVVGMRLDTLNPRLTVGALDPNDFEGEINWVPLEPNTVGDNLYNRFNLDGIVGRNGSFVPYGDNLIGGISSLLLSIAVPDNTTYINNTGFSGPLYNDTLNLELDTGAIGVPCNDSDDTWGPGVHVPPAYLDFNVQINGVKYMVDSQEIVRNLTYNPAPPGFCHIGLITNAVQGKPDVWLGLPFLRSVYFAYRFPTGDCPGYYGFAFPKGANRTQEQIAQKPTSTPALASHCLNFVAPTSTPTVMRPVDDDGPKYTVYGNSDGLQVPLKGVEFLVKGIWNITS</sequence>
<dbReference type="OrthoDB" id="2747330at2759"/>
<dbReference type="AlphaFoldDB" id="A0A4R0RPZ4"/>
<protein>
    <recommendedName>
        <fullName evidence="3">Peptidase A1 domain-containing protein</fullName>
    </recommendedName>
</protein>
<gene>
    <name evidence="4" type="ORF">EIP91_011304</name>
</gene>
<dbReference type="InterPro" id="IPR034164">
    <property type="entry name" value="Pepsin-like_dom"/>
</dbReference>
<feature type="chain" id="PRO_5020688762" description="Peptidase A1 domain-containing protein" evidence="2">
    <location>
        <begin position="21"/>
        <end position="456"/>
    </location>
</feature>
<organism evidence="4 5">
    <name type="scientific">Steccherinum ochraceum</name>
    <dbReference type="NCBI Taxonomy" id="92696"/>
    <lineage>
        <taxon>Eukaryota</taxon>
        <taxon>Fungi</taxon>
        <taxon>Dikarya</taxon>
        <taxon>Basidiomycota</taxon>
        <taxon>Agaricomycotina</taxon>
        <taxon>Agaricomycetes</taxon>
        <taxon>Polyporales</taxon>
        <taxon>Steccherinaceae</taxon>
        <taxon>Steccherinum</taxon>
    </lineage>
</organism>
<keyword evidence="2" id="KW-0732">Signal</keyword>
<dbReference type="Pfam" id="PF00026">
    <property type="entry name" value="Asp"/>
    <property type="match status" value="1"/>
</dbReference>
<proteinExistence type="inferred from homology"/>
<evidence type="ECO:0000256" key="1">
    <source>
        <dbReference type="ARBA" id="ARBA00007447"/>
    </source>
</evidence>
<dbReference type="Gene3D" id="2.40.70.10">
    <property type="entry name" value="Acid Proteases"/>
    <property type="match status" value="2"/>
</dbReference>
<dbReference type="SUPFAM" id="SSF50630">
    <property type="entry name" value="Acid proteases"/>
    <property type="match status" value="1"/>
</dbReference>
<dbReference type="PANTHER" id="PTHR47966:SF51">
    <property type="entry name" value="BETA-SITE APP-CLEAVING ENZYME, ISOFORM A-RELATED"/>
    <property type="match status" value="1"/>
</dbReference>
<dbReference type="PROSITE" id="PS51767">
    <property type="entry name" value="PEPTIDASE_A1"/>
    <property type="match status" value="1"/>
</dbReference>
<reference evidence="4 5" key="1">
    <citation type="submission" date="2018-11" db="EMBL/GenBank/DDBJ databases">
        <title>Genome assembly of Steccherinum ochraceum LE-BIN_3174, the white-rot fungus of the Steccherinaceae family (The Residual Polyporoid clade, Polyporales, Basidiomycota).</title>
        <authorList>
            <person name="Fedorova T.V."/>
            <person name="Glazunova O.A."/>
            <person name="Landesman E.O."/>
            <person name="Moiseenko K.V."/>
            <person name="Psurtseva N.V."/>
            <person name="Savinova O.S."/>
            <person name="Shakhova N.V."/>
            <person name="Tyazhelova T.V."/>
            <person name="Vasina D.V."/>
        </authorList>
    </citation>
    <scope>NUCLEOTIDE SEQUENCE [LARGE SCALE GENOMIC DNA]</scope>
    <source>
        <strain evidence="4 5">LE-BIN_3174</strain>
    </source>
</reference>
<evidence type="ECO:0000313" key="4">
    <source>
        <dbReference type="EMBL" id="TCD68235.1"/>
    </source>
</evidence>